<proteinExistence type="predicted"/>
<dbReference type="AlphaFoldDB" id="A0A089RYT2"/>
<evidence type="ECO:0000313" key="2">
    <source>
        <dbReference type="Proteomes" id="UP000029488"/>
    </source>
</evidence>
<geneLocation type="plasmid" evidence="1 2">
    <name>pMP1046B</name>
</geneLocation>
<evidence type="ECO:0000313" key="1">
    <source>
        <dbReference type="EMBL" id="AIR11627.1"/>
    </source>
</evidence>
<dbReference type="Proteomes" id="UP000029488">
    <property type="component" value="Plasmid pMP1046B"/>
</dbReference>
<accession>A0A089RYT2</accession>
<keyword evidence="1" id="KW-0614">Plasmid</keyword>
<dbReference type="EMBL" id="CP007648">
    <property type="protein sequence ID" value="AIR11627.1"/>
    <property type="molecule type" value="Genomic_DNA"/>
</dbReference>
<reference evidence="1 2" key="1">
    <citation type="journal article" date="2014" name="BMC Genomics">
        <title>Unusual genome complexity in Lactobacillus salivarius JCM1046.</title>
        <authorList>
            <person name="Raftis E.J."/>
            <person name="Forde B.M."/>
            <person name="Claesson M.J."/>
            <person name="O'Toole P.W."/>
        </authorList>
    </citation>
    <scope>NUCLEOTIDE SEQUENCE [LARGE SCALE GENOMIC DNA]</scope>
    <source>
        <strain evidence="1 2">JCM1046</strain>
        <plasmid evidence="1 2">pMP1046B</plasmid>
    </source>
</reference>
<dbReference type="KEGG" id="lsj:LSJ_3007"/>
<organism evidence="1 2">
    <name type="scientific">Ligilactobacillus salivarius</name>
    <dbReference type="NCBI Taxonomy" id="1624"/>
    <lineage>
        <taxon>Bacteria</taxon>
        <taxon>Bacillati</taxon>
        <taxon>Bacillota</taxon>
        <taxon>Bacilli</taxon>
        <taxon>Lactobacillales</taxon>
        <taxon>Lactobacillaceae</taxon>
        <taxon>Ligilactobacillus</taxon>
    </lineage>
</organism>
<protein>
    <submittedName>
        <fullName evidence="1">Uncharacterized protein</fullName>
    </submittedName>
</protein>
<name>A0A089RYT2_9LACO</name>
<sequence length="84" mass="9876">MKKVLKNLDSIMLSRKVDSDSKNTITNLMDSKSIYTTRTLARVGVKVQPRRRKRRIARLMIELAPKHSELSDIEYQLLEFQEEI</sequence>
<dbReference type="RefSeq" id="WP_044005773.1">
    <property type="nucleotide sequence ID" value="NZ_CP007648.1"/>
</dbReference>
<gene>
    <name evidence="1" type="ORF">LSJ_3007</name>
</gene>